<sequence>MFIHVPYLNSGVPPLNGKTSDASTVPAAALDEDTRDTTASFADTDGSPIVSVEDDLCENSASASSVSESTKDSMQDDDSNSIGFVAKRPLDSAIDGPPSAKKAREEAK</sequence>
<evidence type="ECO:0000313" key="4">
    <source>
        <dbReference type="Proteomes" id="UP000030742"/>
    </source>
</evidence>
<dbReference type="AlphaFoldDB" id="N6TFB1"/>
<evidence type="ECO:0000256" key="1">
    <source>
        <dbReference type="SAM" id="MobiDB-lite"/>
    </source>
</evidence>
<protein>
    <submittedName>
        <fullName evidence="2">Uncharacterized protein</fullName>
    </submittedName>
</protein>
<evidence type="ECO:0000313" key="3">
    <source>
        <dbReference type="EMBL" id="ERL89744.1"/>
    </source>
</evidence>
<feature type="region of interest" description="Disordered" evidence="1">
    <location>
        <begin position="1"/>
        <end position="108"/>
    </location>
</feature>
<dbReference type="EMBL" id="KB632186">
    <property type="protein sequence ID" value="ERL89744.1"/>
    <property type="molecule type" value="Genomic_DNA"/>
</dbReference>
<dbReference type="HOGENOM" id="CLU_2199612_0_0_1"/>
<gene>
    <name evidence="3" type="ORF">D910_07105</name>
    <name evidence="2" type="ORF">YQE_06912</name>
</gene>
<reference evidence="2 4" key="1">
    <citation type="journal article" date="2013" name="Genome Biol.">
        <title>Draft genome of the mountain pine beetle, Dendroctonus ponderosae Hopkins, a major forest pest.</title>
        <authorList>
            <person name="Keeling C.I."/>
            <person name="Yuen M.M."/>
            <person name="Liao N.Y."/>
            <person name="Docking T.R."/>
            <person name="Chan S.K."/>
            <person name="Taylor G.A."/>
            <person name="Palmquist D.L."/>
            <person name="Jackman S.D."/>
            <person name="Nguyen A."/>
            <person name="Li M."/>
            <person name="Henderson H."/>
            <person name="Janes J.K."/>
            <person name="Zhao Y."/>
            <person name="Pandoh P."/>
            <person name="Moore R."/>
            <person name="Sperling F.A."/>
            <person name="Huber D.P."/>
            <person name="Birol I."/>
            <person name="Jones S.J."/>
            <person name="Bohlmann J."/>
        </authorList>
    </citation>
    <scope>NUCLEOTIDE SEQUENCE</scope>
</reference>
<proteinExistence type="predicted"/>
<dbReference type="EMBL" id="KB740975">
    <property type="protein sequence ID" value="ENN76458.1"/>
    <property type="molecule type" value="Genomic_DNA"/>
</dbReference>
<evidence type="ECO:0000313" key="2">
    <source>
        <dbReference type="EMBL" id="ENN76458.1"/>
    </source>
</evidence>
<organism evidence="2">
    <name type="scientific">Dendroctonus ponderosae</name>
    <name type="common">Mountain pine beetle</name>
    <dbReference type="NCBI Taxonomy" id="77166"/>
    <lineage>
        <taxon>Eukaryota</taxon>
        <taxon>Metazoa</taxon>
        <taxon>Ecdysozoa</taxon>
        <taxon>Arthropoda</taxon>
        <taxon>Hexapoda</taxon>
        <taxon>Insecta</taxon>
        <taxon>Pterygota</taxon>
        <taxon>Neoptera</taxon>
        <taxon>Endopterygota</taxon>
        <taxon>Coleoptera</taxon>
        <taxon>Polyphaga</taxon>
        <taxon>Cucujiformia</taxon>
        <taxon>Curculionidae</taxon>
        <taxon>Scolytinae</taxon>
        <taxon>Dendroctonus</taxon>
    </lineage>
</organism>
<feature type="non-terminal residue" evidence="2">
    <location>
        <position position="1"/>
    </location>
</feature>
<accession>N6TFB1</accession>
<name>N6TFB1_DENPD</name>
<dbReference type="Proteomes" id="UP000030742">
    <property type="component" value="Unassembled WGS sequence"/>
</dbReference>
<dbReference type="OrthoDB" id="8249012at2759"/>